<comment type="caution">
    <text evidence="1">The sequence shown here is derived from an EMBL/GenBank/DDBJ whole genome shotgun (WGS) entry which is preliminary data.</text>
</comment>
<reference evidence="1" key="1">
    <citation type="submission" date="2020-07" db="EMBL/GenBank/DDBJ databases">
        <title>Huge and variable diversity of episymbiotic CPR bacteria and DPANN archaea in groundwater ecosystems.</title>
        <authorList>
            <person name="He C.Y."/>
            <person name="Keren R."/>
            <person name="Whittaker M."/>
            <person name="Farag I.F."/>
            <person name="Doudna J."/>
            <person name="Cate J.H.D."/>
            <person name="Banfield J.F."/>
        </authorList>
    </citation>
    <scope>NUCLEOTIDE SEQUENCE</scope>
    <source>
        <strain evidence="1">NC_groundwater_1664_Pr3_B-0.1um_52_9</strain>
    </source>
</reference>
<dbReference type="AlphaFoldDB" id="A0A9D6Z4P5"/>
<evidence type="ECO:0000313" key="1">
    <source>
        <dbReference type="EMBL" id="MBI5250752.1"/>
    </source>
</evidence>
<sequence>MSLKNASLWMDEVPVFHELPSDQAIRKLQQFGYLKSQEPGKTLTRAGMSAKSVIDQLSFWKKKSWAHDGHAFGYIPLLRHDSQKPVQIMHVGAIQPDESLKGARVTIRLNRLRVASYPGRGRHNILFDFHAENHLKGKKENVHFNQVYKVQEGESAGIIGYPIFIGLNVGREGLLFDGCTVNVKNDQDQAIVKFLDSDTFKAGLKLVKTAQPAIAPLTDITVGLTKMLAHRSENLGVQKFSMGLSFDQVPGGARLAEGAYVVVQIPEEDQVVWDWKEWIYEPLLGSIVRKEEPTKLIPFNYVMFGISRYTDSD</sequence>
<protein>
    <submittedName>
        <fullName evidence="1">Uncharacterized protein</fullName>
    </submittedName>
</protein>
<dbReference type="Proteomes" id="UP000807825">
    <property type="component" value="Unassembled WGS sequence"/>
</dbReference>
<gene>
    <name evidence="1" type="ORF">HY912_14775</name>
</gene>
<proteinExistence type="predicted"/>
<name>A0A9D6Z4P5_9BACT</name>
<accession>A0A9D6Z4P5</accession>
<organism evidence="1 2">
    <name type="scientific">Desulfomonile tiedjei</name>
    <dbReference type="NCBI Taxonomy" id="2358"/>
    <lineage>
        <taxon>Bacteria</taxon>
        <taxon>Pseudomonadati</taxon>
        <taxon>Thermodesulfobacteriota</taxon>
        <taxon>Desulfomonilia</taxon>
        <taxon>Desulfomonilales</taxon>
        <taxon>Desulfomonilaceae</taxon>
        <taxon>Desulfomonile</taxon>
    </lineage>
</organism>
<dbReference type="EMBL" id="JACRDE010000385">
    <property type="protein sequence ID" value="MBI5250752.1"/>
    <property type="molecule type" value="Genomic_DNA"/>
</dbReference>
<evidence type="ECO:0000313" key="2">
    <source>
        <dbReference type="Proteomes" id="UP000807825"/>
    </source>
</evidence>